<evidence type="ECO:0000256" key="6">
    <source>
        <dbReference type="SAM" id="Phobius"/>
    </source>
</evidence>
<evidence type="ECO:0000256" key="2">
    <source>
        <dbReference type="ARBA" id="ARBA00022692"/>
    </source>
</evidence>
<evidence type="ECO:0000256" key="4">
    <source>
        <dbReference type="ARBA" id="ARBA00023136"/>
    </source>
</evidence>
<organism evidence="8 9">
    <name type="scientific">Coleophoma crateriformis</name>
    <dbReference type="NCBI Taxonomy" id="565419"/>
    <lineage>
        <taxon>Eukaryota</taxon>
        <taxon>Fungi</taxon>
        <taxon>Dikarya</taxon>
        <taxon>Ascomycota</taxon>
        <taxon>Pezizomycotina</taxon>
        <taxon>Leotiomycetes</taxon>
        <taxon>Helotiales</taxon>
        <taxon>Dermateaceae</taxon>
        <taxon>Coleophoma</taxon>
    </lineage>
</organism>
<evidence type="ECO:0000313" key="8">
    <source>
        <dbReference type="EMBL" id="RDW71711.1"/>
    </source>
</evidence>
<dbReference type="Pfam" id="PF20684">
    <property type="entry name" value="Fung_rhodopsin"/>
    <property type="match status" value="1"/>
</dbReference>
<protein>
    <recommendedName>
        <fullName evidence="7">Rhodopsin domain-containing protein</fullName>
    </recommendedName>
</protein>
<feature type="transmembrane region" description="Helical" evidence="6">
    <location>
        <begin position="121"/>
        <end position="140"/>
    </location>
</feature>
<dbReference type="InterPro" id="IPR052337">
    <property type="entry name" value="SAT4-like"/>
</dbReference>
<name>A0A3D8RCU4_9HELO</name>
<gene>
    <name evidence="8" type="ORF">BP5796_07745</name>
</gene>
<comment type="caution">
    <text evidence="8">The sequence shown here is derived from an EMBL/GenBank/DDBJ whole genome shotgun (WGS) entry which is preliminary data.</text>
</comment>
<dbReference type="AlphaFoldDB" id="A0A3D8RCU4"/>
<evidence type="ECO:0000256" key="1">
    <source>
        <dbReference type="ARBA" id="ARBA00004141"/>
    </source>
</evidence>
<reference evidence="8 9" key="1">
    <citation type="journal article" date="2018" name="IMA Fungus">
        <title>IMA Genome-F 9: Draft genome sequence of Annulohypoxylon stygium, Aspergillus mulundensis, Berkeleyomyces basicola (syn. Thielaviopsis basicola), Ceratocystis smalleyi, two Cercospora beticola strains, Coleophoma cylindrospora, Fusarium fracticaudum, Phialophora cf. hyalina, and Morchella septimelata.</title>
        <authorList>
            <person name="Wingfield B.D."/>
            <person name="Bills G.F."/>
            <person name="Dong Y."/>
            <person name="Huang W."/>
            <person name="Nel W.J."/>
            <person name="Swalarsk-Parry B.S."/>
            <person name="Vaghefi N."/>
            <person name="Wilken P.M."/>
            <person name="An Z."/>
            <person name="de Beer Z.W."/>
            <person name="De Vos L."/>
            <person name="Chen L."/>
            <person name="Duong T.A."/>
            <person name="Gao Y."/>
            <person name="Hammerbacher A."/>
            <person name="Kikkert J.R."/>
            <person name="Li Y."/>
            <person name="Li H."/>
            <person name="Li K."/>
            <person name="Li Q."/>
            <person name="Liu X."/>
            <person name="Ma X."/>
            <person name="Naidoo K."/>
            <person name="Pethybridge S.J."/>
            <person name="Sun J."/>
            <person name="Steenkamp E.T."/>
            <person name="van der Nest M.A."/>
            <person name="van Wyk S."/>
            <person name="Wingfield M.J."/>
            <person name="Xiong C."/>
            <person name="Yue Q."/>
            <person name="Zhang X."/>
        </authorList>
    </citation>
    <scope>NUCLEOTIDE SEQUENCE [LARGE SCALE GENOMIC DNA]</scope>
    <source>
        <strain evidence="8 9">BP5796</strain>
    </source>
</reference>
<keyword evidence="3 6" id="KW-1133">Transmembrane helix</keyword>
<feature type="transmembrane region" description="Helical" evidence="6">
    <location>
        <begin position="93"/>
        <end position="114"/>
    </location>
</feature>
<dbReference type="EMBL" id="PDLN01000011">
    <property type="protein sequence ID" value="RDW71711.1"/>
    <property type="molecule type" value="Genomic_DNA"/>
</dbReference>
<dbReference type="GO" id="GO:0016020">
    <property type="term" value="C:membrane"/>
    <property type="evidence" value="ECO:0007669"/>
    <property type="project" value="UniProtKB-SubCell"/>
</dbReference>
<comment type="subcellular location">
    <subcellularLocation>
        <location evidence="1">Membrane</location>
        <topology evidence="1">Multi-pass membrane protein</topology>
    </subcellularLocation>
</comment>
<dbReference type="PANTHER" id="PTHR33048:SF108">
    <property type="entry name" value="INTEGRAL MEMBRANE PROTEIN"/>
    <property type="match status" value="1"/>
</dbReference>
<evidence type="ECO:0000313" key="9">
    <source>
        <dbReference type="Proteomes" id="UP000256328"/>
    </source>
</evidence>
<comment type="similarity">
    <text evidence="5">Belongs to the SAT4 family.</text>
</comment>
<dbReference type="Proteomes" id="UP000256328">
    <property type="component" value="Unassembled WGS sequence"/>
</dbReference>
<evidence type="ECO:0000256" key="5">
    <source>
        <dbReference type="ARBA" id="ARBA00038359"/>
    </source>
</evidence>
<evidence type="ECO:0000256" key="3">
    <source>
        <dbReference type="ARBA" id="ARBA00022989"/>
    </source>
</evidence>
<feature type="transmembrane region" description="Helical" evidence="6">
    <location>
        <begin position="12"/>
        <end position="29"/>
    </location>
</feature>
<sequence>MDTLQPACYGVASFFFALSSISICLRLYSRGFVLKSLGWDDWCMFTIFFFNCGQQAILYYFLHFGGGLHTEAVLTAHPEWMEKLVFALFAEEIYYVWMHFIIKMAFLLFYLRFATKTFRKLVYCTIGLNVVFTLIQWLLYCLQCFPLDAFFHKANHPGAKCLSNKILAFVPAALSICTDIVIVVLPIRPLWTLQATLRKRLELISIVCIGGIVVIISILRLLVLLEFQKFTDFTWSLGKIIIISCVELETAIIAANAPSLKIFFAHIFRSRTVSSSNDSQNGSFGLSQMKRGNGRTGYAFDVSGNFSRPKGAGRRDTVVVFNDDSSEEGLTREILKDRIVVTSEVGIETRDARSSRGDLVHDRFGEV</sequence>
<keyword evidence="4 6" id="KW-0472">Membrane</keyword>
<keyword evidence="9" id="KW-1185">Reference proteome</keyword>
<keyword evidence="2 6" id="KW-0812">Transmembrane</keyword>
<evidence type="ECO:0000259" key="7">
    <source>
        <dbReference type="Pfam" id="PF20684"/>
    </source>
</evidence>
<feature type="domain" description="Rhodopsin" evidence="7">
    <location>
        <begin position="25"/>
        <end position="264"/>
    </location>
</feature>
<feature type="transmembrane region" description="Helical" evidence="6">
    <location>
        <begin position="41"/>
        <end position="62"/>
    </location>
</feature>
<feature type="transmembrane region" description="Helical" evidence="6">
    <location>
        <begin position="203"/>
        <end position="225"/>
    </location>
</feature>
<accession>A0A3D8RCU4</accession>
<dbReference type="InterPro" id="IPR049326">
    <property type="entry name" value="Rhodopsin_dom_fungi"/>
</dbReference>
<dbReference type="PANTHER" id="PTHR33048">
    <property type="entry name" value="PTH11-LIKE INTEGRAL MEMBRANE PROTEIN (AFU_ORTHOLOGUE AFUA_5G11245)"/>
    <property type="match status" value="1"/>
</dbReference>
<dbReference type="OrthoDB" id="5329176at2759"/>
<feature type="transmembrane region" description="Helical" evidence="6">
    <location>
        <begin position="166"/>
        <end position="191"/>
    </location>
</feature>
<proteinExistence type="inferred from homology"/>